<keyword evidence="2" id="KW-1133">Transmembrane helix</keyword>
<sequence>MRNLLSTFVITLLVVGGVALLLNFCRRRLRKTPHGLTGICHKDGGRLCSSCRDQLQAGRGGTGPRAGGRENHEIRRPRRL</sequence>
<proteinExistence type="predicted"/>
<comment type="caution">
    <text evidence="3">The sequence shown here is derived from an EMBL/GenBank/DDBJ whole genome shotgun (WGS) entry which is preliminary data.</text>
</comment>
<gene>
    <name evidence="3" type="ORF">ENN98_04795</name>
</gene>
<feature type="transmembrane region" description="Helical" evidence="2">
    <location>
        <begin position="6"/>
        <end position="25"/>
    </location>
</feature>
<protein>
    <submittedName>
        <fullName evidence="3">Uncharacterized protein</fullName>
    </submittedName>
</protein>
<reference evidence="3" key="1">
    <citation type="journal article" date="2020" name="mSystems">
        <title>Genome- and Community-Level Interaction Insights into Carbon Utilization and Element Cycling Functions of Hydrothermarchaeota in Hydrothermal Sediment.</title>
        <authorList>
            <person name="Zhou Z."/>
            <person name="Liu Y."/>
            <person name="Xu W."/>
            <person name="Pan J."/>
            <person name="Luo Z.H."/>
            <person name="Li M."/>
        </authorList>
    </citation>
    <scope>NUCLEOTIDE SEQUENCE [LARGE SCALE GENOMIC DNA]</scope>
    <source>
        <strain evidence="3">SpSt-1224</strain>
    </source>
</reference>
<evidence type="ECO:0000313" key="3">
    <source>
        <dbReference type="EMBL" id="HET98000.1"/>
    </source>
</evidence>
<keyword evidence="2" id="KW-0472">Membrane</keyword>
<accession>A0A7C2TGG6</accession>
<organism evidence="3">
    <name type="scientific">Desulfurivibrio alkaliphilus</name>
    <dbReference type="NCBI Taxonomy" id="427923"/>
    <lineage>
        <taxon>Bacteria</taxon>
        <taxon>Pseudomonadati</taxon>
        <taxon>Thermodesulfobacteriota</taxon>
        <taxon>Desulfobulbia</taxon>
        <taxon>Desulfobulbales</taxon>
        <taxon>Desulfobulbaceae</taxon>
        <taxon>Desulfurivibrio</taxon>
    </lineage>
</organism>
<name>A0A7C2TGG6_9BACT</name>
<dbReference type="AlphaFoldDB" id="A0A7C2TGG6"/>
<keyword evidence="2" id="KW-0812">Transmembrane</keyword>
<evidence type="ECO:0000256" key="1">
    <source>
        <dbReference type="SAM" id="MobiDB-lite"/>
    </source>
</evidence>
<dbReference type="Proteomes" id="UP000885986">
    <property type="component" value="Unassembled WGS sequence"/>
</dbReference>
<feature type="region of interest" description="Disordered" evidence="1">
    <location>
        <begin position="55"/>
        <end position="80"/>
    </location>
</feature>
<dbReference type="EMBL" id="DSDS01000110">
    <property type="protein sequence ID" value="HET98000.1"/>
    <property type="molecule type" value="Genomic_DNA"/>
</dbReference>
<evidence type="ECO:0000256" key="2">
    <source>
        <dbReference type="SAM" id="Phobius"/>
    </source>
</evidence>